<evidence type="ECO:0000256" key="3">
    <source>
        <dbReference type="ARBA" id="ARBA00022759"/>
    </source>
</evidence>
<evidence type="ECO:0000259" key="7">
    <source>
        <dbReference type="Pfam" id="PF08340"/>
    </source>
</evidence>
<dbReference type="Pfam" id="PF03755">
    <property type="entry name" value="YicC-like_N"/>
    <property type="match status" value="1"/>
</dbReference>
<keyword evidence="4" id="KW-0378">Hydrolase</keyword>
<sequence>MALMSMTGFARVDGAHAGTRWTWELRSVNGKGLDLRLRLPPGFEAMETTVRERVGTTLTRGNLQVGLAVQRDAPTATLRINEALLGEVLALMRRIGREIDAAPPTLDGLLALRGVVETVEAEDDGELKAALAARMVEDLDAALAALVAARRREGDALAAVLAGHLAEIEALAAAAERNPARTAEAIRRRLEDQVRLLVEASASFDVDRLHQEAVLLATKADIREEIDRLTAHVAAARDLIGAGGPVGRRLDFLAQEFNREVNTLCSKANDRSLTAIGLDLKAVVDQFREQIQNLE</sequence>
<evidence type="ECO:0000256" key="2">
    <source>
        <dbReference type="ARBA" id="ARBA00022722"/>
    </source>
</evidence>
<dbReference type="GO" id="GO:0004521">
    <property type="term" value="F:RNA endonuclease activity"/>
    <property type="evidence" value="ECO:0007669"/>
    <property type="project" value="InterPro"/>
</dbReference>
<comment type="similarity">
    <text evidence="5">Belongs to the YicC/YloC family.</text>
</comment>
<dbReference type="PANTHER" id="PTHR30636:SF3">
    <property type="entry name" value="UPF0701 PROTEIN YICC"/>
    <property type="match status" value="1"/>
</dbReference>
<gene>
    <name evidence="8" type="ORF">GGQ63_000532</name>
</gene>
<dbReference type="EMBL" id="JACHOO010000001">
    <property type="protein sequence ID" value="MBB5751489.1"/>
    <property type="molecule type" value="Genomic_DNA"/>
</dbReference>
<accession>A0A7W9CTR2</accession>
<dbReference type="InterPro" id="IPR005229">
    <property type="entry name" value="YicC/YloC-like"/>
</dbReference>
<keyword evidence="2" id="KW-0540">Nuclease</keyword>
<dbReference type="Proteomes" id="UP000523821">
    <property type="component" value="Unassembled WGS sequence"/>
</dbReference>
<keyword evidence="9" id="KW-1185">Reference proteome</keyword>
<proteinExistence type="inferred from homology"/>
<dbReference type="RefSeq" id="WP_183852204.1">
    <property type="nucleotide sequence ID" value="NZ_JACHOO010000001.1"/>
</dbReference>
<dbReference type="InterPro" id="IPR013527">
    <property type="entry name" value="YicC-like_N"/>
</dbReference>
<feature type="domain" description="Endoribonuclease YicC-like C-terminal" evidence="7">
    <location>
        <begin position="180"/>
        <end position="295"/>
    </location>
</feature>
<keyword evidence="3" id="KW-0255">Endonuclease</keyword>
<dbReference type="AlphaFoldDB" id="A0A7W9CTR2"/>
<dbReference type="PANTHER" id="PTHR30636">
    <property type="entry name" value="UPF0701 PROTEIN YICC"/>
    <property type="match status" value="1"/>
</dbReference>
<evidence type="ECO:0000313" key="8">
    <source>
        <dbReference type="EMBL" id="MBB5751489.1"/>
    </source>
</evidence>
<evidence type="ECO:0000256" key="5">
    <source>
        <dbReference type="ARBA" id="ARBA00035648"/>
    </source>
</evidence>
<evidence type="ECO:0000256" key="1">
    <source>
        <dbReference type="ARBA" id="ARBA00001968"/>
    </source>
</evidence>
<feature type="domain" description="Endoribonuclease YicC-like N-terminal" evidence="6">
    <location>
        <begin position="4"/>
        <end position="158"/>
    </location>
</feature>
<evidence type="ECO:0000259" key="6">
    <source>
        <dbReference type="Pfam" id="PF03755"/>
    </source>
</evidence>
<organism evidence="8 9">
    <name type="scientific">Prosthecomicrobium pneumaticum</name>
    <dbReference type="NCBI Taxonomy" id="81895"/>
    <lineage>
        <taxon>Bacteria</taxon>
        <taxon>Pseudomonadati</taxon>
        <taxon>Pseudomonadota</taxon>
        <taxon>Alphaproteobacteria</taxon>
        <taxon>Hyphomicrobiales</taxon>
        <taxon>Kaistiaceae</taxon>
        <taxon>Prosthecomicrobium</taxon>
    </lineage>
</organism>
<dbReference type="InterPro" id="IPR013551">
    <property type="entry name" value="YicC-like_C"/>
</dbReference>
<dbReference type="Pfam" id="PF08340">
    <property type="entry name" value="YicC-like_C"/>
    <property type="match status" value="1"/>
</dbReference>
<name>A0A7W9CTR2_9HYPH</name>
<protein>
    <submittedName>
        <fullName evidence="8">Uncharacterized protein (TIGR00255 family)</fullName>
    </submittedName>
</protein>
<evidence type="ECO:0000256" key="4">
    <source>
        <dbReference type="ARBA" id="ARBA00022801"/>
    </source>
</evidence>
<comment type="caution">
    <text evidence="8">The sequence shown here is derived from an EMBL/GenBank/DDBJ whole genome shotgun (WGS) entry which is preliminary data.</text>
</comment>
<dbReference type="GO" id="GO:0016787">
    <property type="term" value="F:hydrolase activity"/>
    <property type="evidence" value="ECO:0007669"/>
    <property type="project" value="UniProtKB-KW"/>
</dbReference>
<dbReference type="NCBIfam" id="TIGR00255">
    <property type="entry name" value="YicC/YloC family endoribonuclease"/>
    <property type="match status" value="1"/>
</dbReference>
<reference evidence="8 9" key="1">
    <citation type="submission" date="2020-08" db="EMBL/GenBank/DDBJ databases">
        <title>Genomic Encyclopedia of Type Strains, Phase IV (KMG-IV): sequencing the most valuable type-strain genomes for metagenomic binning, comparative biology and taxonomic classification.</title>
        <authorList>
            <person name="Goeker M."/>
        </authorList>
    </citation>
    <scope>NUCLEOTIDE SEQUENCE [LARGE SCALE GENOMIC DNA]</scope>
    <source>
        <strain evidence="8 9">DSM 16268</strain>
    </source>
</reference>
<comment type="cofactor">
    <cofactor evidence="1">
        <name>a divalent metal cation</name>
        <dbReference type="ChEBI" id="CHEBI:60240"/>
    </cofactor>
</comment>
<evidence type="ECO:0000313" key="9">
    <source>
        <dbReference type="Proteomes" id="UP000523821"/>
    </source>
</evidence>